<gene>
    <name evidence="1" type="ORF">LCGC14_0429370</name>
</gene>
<evidence type="ECO:0000313" key="1">
    <source>
        <dbReference type="EMBL" id="KKN70507.1"/>
    </source>
</evidence>
<protein>
    <submittedName>
        <fullName evidence="1">Uncharacterized protein</fullName>
    </submittedName>
</protein>
<sequence>MSEPEIQKRATKAVATYYGRTTNKETPAKTVASYFGRSGEGRGLMPKSKTGRVRVKGYTRKINGKRVRVKGHLRKR</sequence>
<comment type="caution">
    <text evidence="1">The sequence shown here is derived from an EMBL/GenBank/DDBJ whole genome shotgun (WGS) entry which is preliminary data.</text>
</comment>
<dbReference type="EMBL" id="LAZR01000401">
    <property type="protein sequence ID" value="KKN70507.1"/>
    <property type="molecule type" value="Genomic_DNA"/>
</dbReference>
<proteinExistence type="predicted"/>
<dbReference type="AlphaFoldDB" id="A0A0F9T6F8"/>
<accession>A0A0F9T6F8</accession>
<name>A0A0F9T6F8_9ZZZZ</name>
<organism evidence="1">
    <name type="scientific">marine sediment metagenome</name>
    <dbReference type="NCBI Taxonomy" id="412755"/>
    <lineage>
        <taxon>unclassified sequences</taxon>
        <taxon>metagenomes</taxon>
        <taxon>ecological metagenomes</taxon>
    </lineage>
</organism>
<reference evidence="1" key="1">
    <citation type="journal article" date="2015" name="Nature">
        <title>Complex archaea that bridge the gap between prokaryotes and eukaryotes.</title>
        <authorList>
            <person name="Spang A."/>
            <person name="Saw J.H."/>
            <person name="Jorgensen S.L."/>
            <person name="Zaremba-Niedzwiedzka K."/>
            <person name="Martijn J."/>
            <person name="Lind A.E."/>
            <person name="van Eijk R."/>
            <person name="Schleper C."/>
            <person name="Guy L."/>
            <person name="Ettema T.J."/>
        </authorList>
    </citation>
    <scope>NUCLEOTIDE SEQUENCE</scope>
</reference>